<name>A0A1S1HE59_9SPHN</name>
<dbReference type="AlphaFoldDB" id="A0A1S1HE59"/>
<gene>
    <name evidence="2" type="ORF">BHE75_01802</name>
</gene>
<evidence type="ECO:0000256" key="1">
    <source>
        <dbReference type="SAM" id="Coils"/>
    </source>
</evidence>
<organism evidence="2 3">
    <name type="scientific">Edaphosphingomonas haloaromaticamans</name>
    <dbReference type="NCBI Taxonomy" id="653954"/>
    <lineage>
        <taxon>Bacteria</taxon>
        <taxon>Pseudomonadati</taxon>
        <taxon>Pseudomonadota</taxon>
        <taxon>Alphaproteobacteria</taxon>
        <taxon>Sphingomonadales</taxon>
        <taxon>Rhizorhabdaceae</taxon>
        <taxon>Edaphosphingomonas</taxon>
    </lineage>
</organism>
<accession>A0A1S1HE59</accession>
<dbReference type="EMBL" id="MIPT01000001">
    <property type="protein sequence ID" value="OHT19811.1"/>
    <property type="molecule type" value="Genomic_DNA"/>
</dbReference>
<evidence type="ECO:0000313" key="2">
    <source>
        <dbReference type="EMBL" id="OHT19811.1"/>
    </source>
</evidence>
<feature type="coiled-coil region" evidence="1">
    <location>
        <begin position="7"/>
        <end position="61"/>
    </location>
</feature>
<dbReference type="Proteomes" id="UP000179467">
    <property type="component" value="Unassembled WGS sequence"/>
</dbReference>
<keyword evidence="1" id="KW-0175">Coiled coil</keyword>
<reference evidence="2 3" key="1">
    <citation type="submission" date="2016-09" db="EMBL/GenBank/DDBJ databases">
        <title>Metabolic pathway, cell adaptation mechanisms and a novel monoxygenase revealed through proteogenomic-transcription analysis of a Sphingomonas haloaromaticamans strain degrading the fungicide ortho-phenylphenol.</title>
        <authorList>
            <person name="Perruchon C."/>
            <person name="Papadopoulou E.S."/>
            <person name="Rousidou C."/>
            <person name="Vasileiadis S."/>
            <person name="Tanou G."/>
            <person name="Amoutzias G."/>
            <person name="Molassiotis A."/>
            <person name="Karpouzas D.G."/>
        </authorList>
    </citation>
    <scope>NUCLEOTIDE SEQUENCE [LARGE SCALE GENOMIC DNA]</scope>
    <source>
        <strain evidence="2 3">P3</strain>
    </source>
</reference>
<evidence type="ECO:0000313" key="3">
    <source>
        <dbReference type="Proteomes" id="UP000179467"/>
    </source>
</evidence>
<keyword evidence="3" id="KW-1185">Reference proteome</keyword>
<comment type="caution">
    <text evidence="2">The sequence shown here is derived from an EMBL/GenBank/DDBJ whole genome shotgun (WGS) entry which is preliminary data.</text>
</comment>
<protein>
    <submittedName>
        <fullName evidence="2">Uncharacterized protein</fullName>
    </submittedName>
</protein>
<sequence>MRAAMTDERLISAIDRIERALARLESRGSGRPGGDPAMEALGQLQQRYDLLAERERRLRERTSAAMERLTAIIDQRKAG</sequence>
<proteinExistence type="predicted"/>